<feature type="transmembrane region" description="Helical" evidence="7">
    <location>
        <begin position="53"/>
        <end position="74"/>
    </location>
</feature>
<evidence type="ECO:0000256" key="1">
    <source>
        <dbReference type="ARBA" id="ARBA00004651"/>
    </source>
</evidence>
<reference evidence="11 13" key="2">
    <citation type="submission" date="2018-12" db="EMBL/GenBank/DDBJ databases">
        <authorList>
            <person name="hu s."/>
            <person name="Xu Y."/>
            <person name="Xu B."/>
            <person name="Li F."/>
        </authorList>
    </citation>
    <scope>NUCLEOTIDE SEQUENCE [LARGE SCALE GENOMIC DNA]</scope>
    <source>
        <strain evidence="11 13">KSW2-17</strain>
    </source>
</reference>
<gene>
    <name evidence="10" type="ORF">CLV49_1377</name>
    <name evidence="11" type="ORF">ELQ93_12310</name>
</gene>
<dbReference type="RefSeq" id="WP_106562872.1">
    <property type="nucleotide sequence ID" value="NZ_PYAU01000001.1"/>
</dbReference>
<dbReference type="PROSITE" id="PS50928">
    <property type="entry name" value="ABC_TM1"/>
    <property type="match status" value="1"/>
</dbReference>
<comment type="subcellular location">
    <subcellularLocation>
        <location evidence="1 7">Cell membrane</location>
        <topology evidence="1 7">Multi-pass membrane protein</topology>
    </subcellularLocation>
</comment>
<feature type="region of interest" description="Disordered" evidence="8">
    <location>
        <begin position="1"/>
        <end position="35"/>
    </location>
</feature>
<protein>
    <submittedName>
        <fullName evidence="11">ABC transporter permease</fullName>
    </submittedName>
    <submittedName>
        <fullName evidence="10">Peptide/nickel transport system permease protein</fullName>
    </submittedName>
</protein>
<comment type="similarity">
    <text evidence="7">Belongs to the binding-protein-dependent transport system permease family.</text>
</comment>
<dbReference type="PANTHER" id="PTHR43386:SF25">
    <property type="entry name" value="PEPTIDE ABC TRANSPORTER PERMEASE PROTEIN"/>
    <property type="match status" value="1"/>
</dbReference>
<evidence type="ECO:0000313" key="12">
    <source>
        <dbReference type="Proteomes" id="UP000241203"/>
    </source>
</evidence>
<evidence type="ECO:0000313" key="10">
    <source>
        <dbReference type="EMBL" id="PSL37770.1"/>
    </source>
</evidence>
<evidence type="ECO:0000256" key="8">
    <source>
        <dbReference type="SAM" id="MobiDB-lite"/>
    </source>
</evidence>
<dbReference type="InterPro" id="IPR000515">
    <property type="entry name" value="MetI-like"/>
</dbReference>
<name>A0A2P8GUX9_9MICO</name>
<evidence type="ECO:0000313" key="13">
    <source>
        <dbReference type="Proteomes" id="UP000268291"/>
    </source>
</evidence>
<dbReference type="GO" id="GO:0055085">
    <property type="term" value="P:transmembrane transport"/>
    <property type="evidence" value="ECO:0007669"/>
    <property type="project" value="InterPro"/>
</dbReference>
<dbReference type="Pfam" id="PF00528">
    <property type="entry name" value="BPD_transp_1"/>
    <property type="match status" value="1"/>
</dbReference>
<organism evidence="10 12">
    <name type="scientific">Labedella gwakjiensis</name>
    <dbReference type="NCBI Taxonomy" id="390269"/>
    <lineage>
        <taxon>Bacteria</taxon>
        <taxon>Bacillati</taxon>
        <taxon>Actinomycetota</taxon>
        <taxon>Actinomycetes</taxon>
        <taxon>Micrococcales</taxon>
        <taxon>Microbacteriaceae</taxon>
        <taxon>Labedella</taxon>
    </lineage>
</organism>
<feature type="transmembrane region" description="Helical" evidence="7">
    <location>
        <begin position="151"/>
        <end position="169"/>
    </location>
</feature>
<proteinExistence type="inferred from homology"/>
<dbReference type="InterPro" id="IPR035906">
    <property type="entry name" value="MetI-like_sf"/>
</dbReference>
<dbReference type="GO" id="GO:0005886">
    <property type="term" value="C:plasma membrane"/>
    <property type="evidence" value="ECO:0007669"/>
    <property type="project" value="UniProtKB-SubCell"/>
</dbReference>
<dbReference type="AlphaFoldDB" id="A0A2P8GUX9"/>
<evidence type="ECO:0000256" key="5">
    <source>
        <dbReference type="ARBA" id="ARBA00022989"/>
    </source>
</evidence>
<dbReference type="CDD" id="cd06261">
    <property type="entry name" value="TM_PBP2"/>
    <property type="match status" value="1"/>
</dbReference>
<feature type="domain" description="ABC transmembrane type-1" evidence="9">
    <location>
        <begin position="112"/>
        <end position="301"/>
    </location>
</feature>
<dbReference type="Proteomes" id="UP000268291">
    <property type="component" value="Unassembled WGS sequence"/>
</dbReference>
<accession>A0A2P8GUX9</accession>
<evidence type="ECO:0000259" key="9">
    <source>
        <dbReference type="PROSITE" id="PS50928"/>
    </source>
</evidence>
<comment type="caution">
    <text evidence="10">The sequence shown here is derived from an EMBL/GenBank/DDBJ whole genome shotgun (WGS) entry which is preliminary data.</text>
</comment>
<keyword evidence="4 7" id="KW-0812">Transmembrane</keyword>
<evidence type="ECO:0000256" key="7">
    <source>
        <dbReference type="RuleBase" id="RU363032"/>
    </source>
</evidence>
<reference evidence="10 12" key="1">
    <citation type="submission" date="2018-03" db="EMBL/GenBank/DDBJ databases">
        <title>Genomic Encyclopedia of Archaeal and Bacterial Type Strains, Phase II (KMG-II): from individual species to whole genera.</title>
        <authorList>
            <person name="Goeker M."/>
        </authorList>
    </citation>
    <scope>NUCLEOTIDE SEQUENCE [LARGE SCALE GENOMIC DNA]</scope>
    <source>
        <strain evidence="10 12">DSM 21548</strain>
    </source>
</reference>
<evidence type="ECO:0000256" key="4">
    <source>
        <dbReference type="ARBA" id="ARBA00022692"/>
    </source>
</evidence>
<evidence type="ECO:0000256" key="6">
    <source>
        <dbReference type="ARBA" id="ARBA00023136"/>
    </source>
</evidence>
<feature type="transmembrane region" description="Helical" evidence="7">
    <location>
        <begin position="175"/>
        <end position="194"/>
    </location>
</feature>
<feature type="transmembrane region" description="Helical" evidence="7">
    <location>
        <begin position="233"/>
        <end position="256"/>
    </location>
</feature>
<dbReference type="Proteomes" id="UP000241203">
    <property type="component" value="Unassembled WGS sequence"/>
</dbReference>
<dbReference type="EMBL" id="PYAU01000001">
    <property type="protein sequence ID" value="PSL37770.1"/>
    <property type="molecule type" value="Genomic_DNA"/>
</dbReference>
<keyword evidence="2 7" id="KW-0813">Transport</keyword>
<dbReference type="InterPro" id="IPR050366">
    <property type="entry name" value="BP-dependent_transpt_permease"/>
</dbReference>
<keyword evidence="3" id="KW-1003">Cell membrane</keyword>
<feature type="compositionally biased region" description="Low complexity" evidence="8">
    <location>
        <begin position="7"/>
        <end position="16"/>
    </location>
</feature>
<dbReference type="SUPFAM" id="SSF161098">
    <property type="entry name" value="MetI-like"/>
    <property type="match status" value="1"/>
</dbReference>
<dbReference type="Gene3D" id="1.10.3720.10">
    <property type="entry name" value="MetI-like"/>
    <property type="match status" value="1"/>
</dbReference>
<keyword evidence="6 7" id="KW-0472">Membrane</keyword>
<evidence type="ECO:0000256" key="3">
    <source>
        <dbReference type="ARBA" id="ARBA00022475"/>
    </source>
</evidence>
<feature type="transmembrane region" description="Helical" evidence="7">
    <location>
        <begin position="116"/>
        <end position="139"/>
    </location>
</feature>
<dbReference type="OrthoDB" id="9812701at2"/>
<keyword evidence="13" id="KW-1185">Reference proteome</keyword>
<dbReference type="PANTHER" id="PTHR43386">
    <property type="entry name" value="OLIGOPEPTIDE TRANSPORT SYSTEM PERMEASE PROTEIN APPC"/>
    <property type="match status" value="1"/>
</dbReference>
<keyword evidence="5 7" id="KW-1133">Transmembrane helix</keyword>
<dbReference type="EMBL" id="RZGY01000001">
    <property type="protein sequence ID" value="RUQ87646.1"/>
    <property type="molecule type" value="Genomic_DNA"/>
</dbReference>
<evidence type="ECO:0000256" key="2">
    <source>
        <dbReference type="ARBA" id="ARBA00022448"/>
    </source>
</evidence>
<sequence>MITDPRTTSASALTPTPGAPTPSGPAATGSPAGEGGRFVRRRLLSRMPLRSRVALGAVSLIALGVVLAPVLPFADPYAADLGSRLLGFGQDGHLLGTDSQGRDLLSRLVYGTRTSLVAGVVPILIATAIGLAIGITAGFSGRVANLLLMRFVDILFAFPGVLLALLLALTLGNGLGTLILALTAVWIAPVARIAETEVARVKELDFVTAARSSGAGLVPILWKQILPVALPAVVAYSTSLVGANVAIAGGLGFIGLGVPSPQAELGSILQEMQAAVYTNPSLALAPVIVILALSVMFPLVGDGIRDAIAGRGRES</sequence>
<feature type="transmembrane region" description="Helical" evidence="7">
    <location>
        <begin position="282"/>
        <end position="301"/>
    </location>
</feature>
<evidence type="ECO:0000313" key="11">
    <source>
        <dbReference type="EMBL" id="RUQ87646.1"/>
    </source>
</evidence>